<evidence type="ECO:0000313" key="3">
    <source>
        <dbReference type="Proteomes" id="UP000824120"/>
    </source>
</evidence>
<comment type="caution">
    <text evidence="2">The sequence shown here is derived from an EMBL/GenBank/DDBJ whole genome shotgun (WGS) entry which is preliminary data.</text>
</comment>
<proteinExistence type="predicted"/>
<protein>
    <submittedName>
        <fullName evidence="2">Uncharacterized protein</fullName>
    </submittedName>
</protein>
<organism evidence="2 3">
    <name type="scientific">Solanum commersonii</name>
    <name type="common">Commerson's wild potato</name>
    <name type="synonym">Commerson's nightshade</name>
    <dbReference type="NCBI Taxonomy" id="4109"/>
    <lineage>
        <taxon>Eukaryota</taxon>
        <taxon>Viridiplantae</taxon>
        <taxon>Streptophyta</taxon>
        <taxon>Embryophyta</taxon>
        <taxon>Tracheophyta</taxon>
        <taxon>Spermatophyta</taxon>
        <taxon>Magnoliopsida</taxon>
        <taxon>eudicotyledons</taxon>
        <taxon>Gunneridae</taxon>
        <taxon>Pentapetalae</taxon>
        <taxon>asterids</taxon>
        <taxon>lamiids</taxon>
        <taxon>Solanales</taxon>
        <taxon>Solanaceae</taxon>
        <taxon>Solanoideae</taxon>
        <taxon>Solaneae</taxon>
        <taxon>Solanum</taxon>
    </lineage>
</organism>
<accession>A0A9J5WAM2</accession>
<dbReference type="EMBL" id="JACXVP010000012">
    <property type="protein sequence ID" value="KAG5572578.1"/>
    <property type="molecule type" value="Genomic_DNA"/>
</dbReference>
<feature type="region of interest" description="Disordered" evidence="1">
    <location>
        <begin position="43"/>
        <end position="62"/>
    </location>
</feature>
<name>A0A9J5WAM2_SOLCO</name>
<dbReference type="AlphaFoldDB" id="A0A9J5WAM2"/>
<sequence length="87" mass="9534">MSYFKIEKCTATFASILTIPSHITLTNKKQYNFRTKFPKVLATNTTNSSNNDNAAEKGTAGGPEARINALTVYNMLSATKETADKLN</sequence>
<evidence type="ECO:0000313" key="2">
    <source>
        <dbReference type="EMBL" id="KAG5572578.1"/>
    </source>
</evidence>
<dbReference type="Proteomes" id="UP000824120">
    <property type="component" value="Chromosome 12"/>
</dbReference>
<reference evidence="2 3" key="1">
    <citation type="submission" date="2020-09" db="EMBL/GenBank/DDBJ databases">
        <title>De no assembly of potato wild relative species, Solanum commersonii.</title>
        <authorList>
            <person name="Cho K."/>
        </authorList>
    </citation>
    <scope>NUCLEOTIDE SEQUENCE [LARGE SCALE GENOMIC DNA]</scope>
    <source>
        <strain evidence="2">LZ3.2</strain>
        <tissue evidence="2">Leaf</tissue>
    </source>
</reference>
<gene>
    <name evidence="2" type="ORF">H5410_062344</name>
</gene>
<evidence type="ECO:0000256" key="1">
    <source>
        <dbReference type="SAM" id="MobiDB-lite"/>
    </source>
</evidence>
<keyword evidence="3" id="KW-1185">Reference proteome</keyword>
<feature type="compositionally biased region" description="Low complexity" evidence="1">
    <location>
        <begin position="43"/>
        <end position="53"/>
    </location>
</feature>